<dbReference type="PRINTS" id="PR00032">
    <property type="entry name" value="HTHARAC"/>
</dbReference>
<dbReference type="InterPro" id="IPR009057">
    <property type="entry name" value="Homeodomain-like_sf"/>
</dbReference>
<dbReference type="InterPro" id="IPR018060">
    <property type="entry name" value="HTH_AraC"/>
</dbReference>
<evidence type="ECO:0000313" key="5">
    <source>
        <dbReference type="EMBL" id="RGV78260.1"/>
    </source>
</evidence>
<evidence type="ECO:0000259" key="4">
    <source>
        <dbReference type="PROSITE" id="PS01124"/>
    </source>
</evidence>
<evidence type="ECO:0000256" key="2">
    <source>
        <dbReference type="ARBA" id="ARBA00023125"/>
    </source>
</evidence>
<evidence type="ECO:0000313" key="6">
    <source>
        <dbReference type="Proteomes" id="UP000284543"/>
    </source>
</evidence>
<keyword evidence="3" id="KW-0804">Transcription</keyword>
<dbReference type="InterPro" id="IPR037923">
    <property type="entry name" value="HTH-like"/>
</dbReference>
<gene>
    <name evidence="5" type="ORF">DWW02_00520</name>
</gene>
<dbReference type="AlphaFoldDB" id="A0A412ZDF8"/>
<keyword evidence="2" id="KW-0238">DNA-binding</keyword>
<dbReference type="InterPro" id="IPR018062">
    <property type="entry name" value="HTH_AraC-typ_CS"/>
</dbReference>
<dbReference type="InterPro" id="IPR014710">
    <property type="entry name" value="RmlC-like_jellyroll"/>
</dbReference>
<dbReference type="GO" id="GO:0043565">
    <property type="term" value="F:sequence-specific DNA binding"/>
    <property type="evidence" value="ECO:0007669"/>
    <property type="project" value="InterPro"/>
</dbReference>
<evidence type="ECO:0000256" key="1">
    <source>
        <dbReference type="ARBA" id="ARBA00023015"/>
    </source>
</evidence>
<accession>A0A412ZDF8</accession>
<feature type="domain" description="HTH araC/xylS-type" evidence="4">
    <location>
        <begin position="183"/>
        <end position="281"/>
    </location>
</feature>
<keyword evidence="1" id="KW-0805">Transcription regulation</keyword>
<comment type="caution">
    <text evidence="5">The sequence shown here is derived from an EMBL/GenBank/DDBJ whole genome shotgun (WGS) entry which is preliminary data.</text>
</comment>
<evidence type="ECO:0000256" key="3">
    <source>
        <dbReference type="ARBA" id="ARBA00023163"/>
    </source>
</evidence>
<proteinExistence type="predicted"/>
<dbReference type="PROSITE" id="PS00041">
    <property type="entry name" value="HTH_ARAC_FAMILY_1"/>
    <property type="match status" value="1"/>
</dbReference>
<dbReference type="SUPFAM" id="SSF51215">
    <property type="entry name" value="Regulatory protein AraC"/>
    <property type="match status" value="1"/>
</dbReference>
<name>A0A412ZDF8_9FIRM</name>
<dbReference type="InterPro" id="IPR003313">
    <property type="entry name" value="AraC-bd"/>
</dbReference>
<dbReference type="Gene3D" id="2.60.120.10">
    <property type="entry name" value="Jelly Rolls"/>
    <property type="match status" value="1"/>
</dbReference>
<protein>
    <submittedName>
        <fullName evidence="5">AraC family transcriptional regulator</fullName>
    </submittedName>
</protein>
<dbReference type="Proteomes" id="UP000284543">
    <property type="component" value="Unassembled WGS sequence"/>
</dbReference>
<dbReference type="Gene3D" id="1.10.10.60">
    <property type="entry name" value="Homeodomain-like"/>
    <property type="match status" value="2"/>
</dbReference>
<dbReference type="Pfam" id="PF02311">
    <property type="entry name" value="AraC_binding"/>
    <property type="match status" value="1"/>
</dbReference>
<dbReference type="RefSeq" id="WP_118017111.1">
    <property type="nucleotide sequence ID" value="NZ_CAUHGS010000018.1"/>
</dbReference>
<dbReference type="SUPFAM" id="SSF46689">
    <property type="entry name" value="Homeodomain-like"/>
    <property type="match status" value="2"/>
</dbReference>
<dbReference type="InterPro" id="IPR020449">
    <property type="entry name" value="Tscrpt_reg_AraC-type_HTH"/>
</dbReference>
<sequence>MEQIIYAEKTDGISIDRIRRDAAFSMPRKHLHNEYEIYYLLEGERYYFIDRRTCHVTGGSLVFIDRNQIHQTSQAGPCSHERILISLDPSPFSEFLSSTGEMSLPGFFRCHSGILTLDTEEQVLAECLLDDAAKELHEKKTGFRHMAMSNLSRLFILAQRHMSGSSPSPVLPLSTQPKHRKVDEVASYIIGHYDNRLSLEMIADHFYVNKCYLSRIFKEVSGFTVNEYINMIRIRRARELLSGSSMSITEVSESVGYENITYFERVFNQYTQTSPSRYRKQYWLKNDF</sequence>
<dbReference type="GO" id="GO:0003700">
    <property type="term" value="F:DNA-binding transcription factor activity"/>
    <property type="evidence" value="ECO:0007669"/>
    <property type="project" value="InterPro"/>
</dbReference>
<dbReference type="PANTHER" id="PTHR43280:SF28">
    <property type="entry name" value="HTH-TYPE TRANSCRIPTIONAL ACTIVATOR RHAS"/>
    <property type="match status" value="1"/>
</dbReference>
<dbReference type="PANTHER" id="PTHR43280">
    <property type="entry name" value="ARAC-FAMILY TRANSCRIPTIONAL REGULATOR"/>
    <property type="match status" value="1"/>
</dbReference>
<reference evidence="5 6" key="1">
    <citation type="submission" date="2018-08" db="EMBL/GenBank/DDBJ databases">
        <title>A genome reference for cultivated species of the human gut microbiota.</title>
        <authorList>
            <person name="Zou Y."/>
            <person name="Xue W."/>
            <person name="Luo G."/>
        </authorList>
    </citation>
    <scope>NUCLEOTIDE SEQUENCE [LARGE SCALE GENOMIC DNA]</scope>
    <source>
        <strain evidence="5 6">AF14-18</strain>
    </source>
</reference>
<dbReference type="SMART" id="SM00342">
    <property type="entry name" value="HTH_ARAC"/>
    <property type="match status" value="1"/>
</dbReference>
<dbReference type="EMBL" id="QRZM01000001">
    <property type="protein sequence ID" value="RGV78260.1"/>
    <property type="molecule type" value="Genomic_DNA"/>
</dbReference>
<organism evidence="5 6">
    <name type="scientific">Enterocloster bolteae</name>
    <dbReference type="NCBI Taxonomy" id="208479"/>
    <lineage>
        <taxon>Bacteria</taxon>
        <taxon>Bacillati</taxon>
        <taxon>Bacillota</taxon>
        <taxon>Clostridia</taxon>
        <taxon>Lachnospirales</taxon>
        <taxon>Lachnospiraceae</taxon>
        <taxon>Enterocloster</taxon>
    </lineage>
</organism>
<dbReference type="PROSITE" id="PS01124">
    <property type="entry name" value="HTH_ARAC_FAMILY_2"/>
    <property type="match status" value="1"/>
</dbReference>
<dbReference type="Pfam" id="PF12833">
    <property type="entry name" value="HTH_18"/>
    <property type="match status" value="1"/>
</dbReference>